<evidence type="ECO:0000313" key="3">
    <source>
        <dbReference type="Proteomes" id="UP001519332"/>
    </source>
</evidence>
<reference evidence="2 3" key="1">
    <citation type="submission" date="2021-03" db="EMBL/GenBank/DDBJ databases">
        <title>Sequencing the genomes of 1000 actinobacteria strains.</title>
        <authorList>
            <person name="Klenk H.-P."/>
        </authorList>
    </citation>
    <scope>NUCLEOTIDE SEQUENCE [LARGE SCALE GENOMIC DNA]</scope>
    <source>
        <strain evidence="2 3">DSM 46670</strain>
    </source>
</reference>
<dbReference type="RefSeq" id="WP_209644494.1">
    <property type="nucleotide sequence ID" value="NZ_JAGINW010000001.1"/>
</dbReference>
<organism evidence="2 3">
    <name type="scientific">Kibdelosporangium banguiense</name>
    <dbReference type="NCBI Taxonomy" id="1365924"/>
    <lineage>
        <taxon>Bacteria</taxon>
        <taxon>Bacillati</taxon>
        <taxon>Actinomycetota</taxon>
        <taxon>Actinomycetes</taxon>
        <taxon>Pseudonocardiales</taxon>
        <taxon>Pseudonocardiaceae</taxon>
        <taxon>Kibdelosporangium</taxon>
    </lineage>
</organism>
<evidence type="ECO:0000313" key="2">
    <source>
        <dbReference type="EMBL" id="MBP2327569.1"/>
    </source>
</evidence>
<evidence type="ECO:0000259" key="1">
    <source>
        <dbReference type="Pfam" id="PF00109"/>
    </source>
</evidence>
<protein>
    <recommendedName>
        <fullName evidence="1">Beta-ketoacyl synthase-like N-terminal domain-containing protein</fullName>
    </recommendedName>
</protein>
<proteinExistence type="predicted"/>
<keyword evidence="3" id="KW-1185">Reference proteome</keyword>
<accession>A0ABS4TT45</accession>
<dbReference type="SUPFAM" id="SSF53901">
    <property type="entry name" value="Thiolase-like"/>
    <property type="match status" value="1"/>
</dbReference>
<feature type="domain" description="Beta-ketoacyl synthase-like N-terminal" evidence="1">
    <location>
        <begin position="48"/>
        <end position="191"/>
    </location>
</feature>
<dbReference type="Pfam" id="PF00109">
    <property type="entry name" value="ketoacyl-synt"/>
    <property type="match status" value="1"/>
</dbReference>
<sequence>MRARVDGLEVLASRVLLPAEGETVSLTTERPGEPVIRLPAFAEDPCRAEGVPPRLGRRTDRFVALAYRAVSELVAPLVMPEPERVGVFFAATRCGYSYAQPQFDALVSRGPRAVQPYLITTWFATAATGEVTVGLGYRGPAKTTTGRLSGFAEALWLTRDALERQAVDVAIVGAAESVVAPFAVLNWSPERPLPTAGAAEGAVMFAVRQPPATGPSAAGVSLRGLHYDDSVRSTAADQHWIPTLSLAAELARRIAGASEVDGDVEVTLGAGYRVTVGHGLGEAA</sequence>
<dbReference type="InterPro" id="IPR014030">
    <property type="entry name" value="Ketoacyl_synth_N"/>
</dbReference>
<dbReference type="Gene3D" id="3.40.47.10">
    <property type="match status" value="1"/>
</dbReference>
<dbReference type="InterPro" id="IPR016039">
    <property type="entry name" value="Thiolase-like"/>
</dbReference>
<comment type="caution">
    <text evidence="2">The sequence shown here is derived from an EMBL/GenBank/DDBJ whole genome shotgun (WGS) entry which is preliminary data.</text>
</comment>
<name>A0ABS4TT45_9PSEU</name>
<dbReference type="Proteomes" id="UP001519332">
    <property type="component" value="Unassembled WGS sequence"/>
</dbReference>
<dbReference type="EMBL" id="JAGINW010000001">
    <property type="protein sequence ID" value="MBP2327569.1"/>
    <property type="molecule type" value="Genomic_DNA"/>
</dbReference>
<gene>
    <name evidence="2" type="ORF">JOF56_007954</name>
</gene>